<dbReference type="SUPFAM" id="SSF52113">
    <property type="entry name" value="BRCT domain"/>
    <property type="match status" value="1"/>
</dbReference>
<reference evidence="2 3" key="1">
    <citation type="journal article" date="2012" name="Science">
        <title>The Paleozoic origin of enzymatic lignin decomposition reconstructed from 31 fungal genomes.</title>
        <authorList>
            <person name="Floudas D."/>
            <person name="Binder M."/>
            <person name="Riley R."/>
            <person name="Barry K."/>
            <person name="Blanchette R.A."/>
            <person name="Henrissat B."/>
            <person name="Martinez A.T."/>
            <person name="Otillar R."/>
            <person name="Spatafora J.W."/>
            <person name="Yadav J.S."/>
            <person name="Aerts A."/>
            <person name="Benoit I."/>
            <person name="Boyd A."/>
            <person name="Carlson A."/>
            <person name="Copeland A."/>
            <person name="Coutinho P.M."/>
            <person name="de Vries R.P."/>
            <person name="Ferreira P."/>
            <person name="Findley K."/>
            <person name="Foster B."/>
            <person name="Gaskell J."/>
            <person name="Glotzer D."/>
            <person name="Gorecki P."/>
            <person name="Heitman J."/>
            <person name="Hesse C."/>
            <person name="Hori C."/>
            <person name="Igarashi K."/>
            <person name="Jurgens J.A."/>
            <person name="Kallen N."/>
            <person name="Kersten P."/>
            <person name="Kohler A."/>
            <person name="Kuees U."/>
            <person name="Kumar T.K.A."/>
            <person name="Kuo A."/>
            <person name="LaButti K."/>
            <person name="Larrondo L.F."/>
            <person name="Lindquist E."/>
            <person name="Ling A."/>
            <person name="Lombard V."/>
            <person name="Lucas S."/>
            <person name="Lundell T."/>
            <person name="Martin R."/>
            <person name="McLaughlin D.J."/>
            <person name="Morgenstern I."/>
            <person name="Morin E."/>
            <person name="Murat C."/>
            <person name="Nagy L.G."/>
            <person name="Nolan M."/>
            <person name="Ohm R.A."/>
            <person name="Patyshakuliyeva A."/>
            <person name="Rokas A."/>
            <person name="Ruiz-Duenas F.J."/>
            <person name="Sabat G."/>
            <person name="Salamov A."/>
            <person name="Samejima M."/>
            <person name="Schmutz J."/>
            <person name="Slot J.C."/>
            <person name="St John F."/>
            <person name="Stenlid J."/>
            <person name="Sun H."/>
            <person name="Sun S."/>
            <person name="Syed K."/>
            <person name="Tsang A."/>
            <person name="Wiebenga A."/>
            <person name="Young D."/>
            <person name="Pisabarro A."/>
            <person name="Eastwood D.C."/>
            <person name="Martin F."/>
            <person name="Cullen D."/>
            <person name="Grigoriev I.V."/>
            <person name="Hibbett D.S."/>
        </authorList>
    </citation>
    <scope>NUCLEOTIDE SEQUENCE</scope>
    <source>
        <strain evidence="3">FP-58527</strain>
    </source>
</reference>
<dbReference type="InParanoid" id="S8DK01"/>
<dbReference type="PROSITE" id="PS50172">
    <property type="entry name" value="BRCT"/>
    <property type="match status" value="1"/>
</dbReference>
<accession>S8DK01</accession>
<evidence type="ECO:0000313" key="3">
    <source>
        <dbReference type="Proteomes" id="UP000015241"/>
    </source>
</evidence>
<gene>
    <name evidence="2" type="ORF">FOMPIDRAFT_1135309</name>
</gene>
<proteinExistence type="predicted"/>
<feature type="domain" description="BRCT" evidence="1">
    <location>
        <begin position="1"/>
        <end position="94"/>
    </location>
</feature>
<dbReference type="STRING" id="743788.S8DK01"/>
<name>S8DK01_FOMSC</name>
<dbReference type="HOGENOM" id="CLU_1602751_0_0_1"/>
<sequence>MRGVLRECTVFVDVRTDDGDDAGGLFVDMLTDMGAKVLTRVGQTCTHVVFKNGLLSTLTRYRLLKEPRPMVVGIAWIVECAEQCKRVDEERFLISLDGVNVAGTQKVCSPSSLSCRWVADGFRAFTATTLDAAEAVPHAAGRRDTSCVTARAEFDPCATIVHPDSG</sequence>
<evidence type="ECO:0000313" key="2">
    <source>
        <dbReference type="EMBL" id="EPS93896.1"/>
    </source>
</evidence>
<dbReference type="Pfam" id="PF00533">
    <property type="entry name" value="BRCT"/>
    <property type="match status" value="1"/>
</dbReference>
<dbReference type="EMBL" id="KE504252">
    <property type="protein sequence ID" value="EPS93896.1"/>
    <property type="molecule type" value="Genomic_DNA"/>
</dbReference>
<keyword evidence="3" id="KW-1185">Reference proteome</keyword>
<dbReference type="OrthoDB" id="2384350at2759"/>
<dbReference type="InterPro" id="IPR001357">
    <property type="entry name" value="BRCT_dom"/>
</dbReference>
<organism evidence="2 3">
    <name type="scientific">Fomitopsis schrenkii</name>
    <name type="common">Brown rot fungus</name>
    <dbReference type="NCBI Taxonomy" id="2126942"/>
    <lineage>
        <taxon>Eukaryota</taxon>
        <taxon>Fungi</taxon>
        <taxon>Dikarya</taxon>
        <taxon>Basidiomycota</taxon>
        <taxon>Agaricomycotina</taxon>
        <taxon>Agaricomycetes</taxon>
        <taxon>Polyporales</taxon>
        <taxon>Fomitopsis</taxon>
    </lineage>
</organism>
<dbReference type="Proteomes" id="UP000015241">
    <property type="component" value="Unassembled WGS sequence"/>
</dbReference>
<dbReference type="eggNOG" id="ENOG502S1CP">
    <property type="taxonomic scope" value="Eukaryota"/>
</dbReference>
<dbReference type="Gene3D" id="3.40.50.10190">
    <property type="entry name" value="BRCT domain"/>
    <property type="match status" value="1"/>
</dbReference>
<evidence type="ECO:0000259" key="1">
    <source>
        <dbReference type="PROSITE" id="PS50172"/>
    </source>
</evidence>
<dbReference type="AlphaFoldDB" id="S8DK01"/>
<dbReference type="CDD" id="cd17716">
    <property type="entry name" value="BRCT_microcephalin_rpt1"/>
    <property type="match status" value="1"/>
</dbReference>
<protein>
    <recommendedName>
        <fullName evidence="1">BRCT domain-containing protein</fullName>
    </recommendedName>
</protein>
<dbReference type="InterPro" id="IPR036420">
    <property type="entry name" value="BRCT_dom_sf"/>
</dbReference>